<reference evidence="5" key="2">
    <citation type="journal article" date="2023" name="IMA Fungus">
        <title>Comparative genomic study of the Penicillium genus elucidates a diverse pangenome and 15 lateral gene transfer events.</title>
        <authorList>
            <person name="Petersen C."/>
            <person name="Sorensen T."/>
            <person name="Nielsen M.R."/>
            <person name="Sondergaard T.E."/>
            <person name="Sorensen J.L."/>
            <person name="Fitzpatrick D.A."/>
            <person name="Frisvad J.C."/>
            <person name="Nielsen K.L."/>
        </authorList>
    </citation>
    <scope>NUCLEOTIDE SEQUENCE</scope>
    <source>
        <strain evidence="5">IBT 21917</strain>
    </source>
</reference>
<dbReference type="PANTHER" id="PTHR23138:SF142">
    <property type="entry name" value="RAN-BINDING PROTEIN 3B-RELATED"/>
    <property type="match status" value="1"/>
</dbReference>
<dbReference type="Pfam" id="PF00638">
    <property type="entry name" value="Ran_BP1"/>
    <property type="match status" value="1"/>
</dbReference>
<feature type="compositionally biased region" description="Polar residues" evidence="3">
    <location>
        <begin position="626"/>
        <end position="638"/>
    </location>
</feature>
<dbReference type="InterPro" id="IPR011993">
    <property type="entry name" value="PH-like_dom_sf"/>
</dbReference>
<reference evidence="5" key="1">
    <citation type="submission" date="2022-11" db="EMBL/GenBank/DDBJ databases">
        <authorList>
            <person name="Petersen C."/>
        </authorList>
    </citation>
    <scope>NUCLEOTIDE SEQUENCE</scope>
    <source>
        <strain evidence="5">IBT 21917</strain>
    </source>
</reference>
<dbReference type="GO" id="GO:0005634">
    <property type="term" value="C:nucleus"/>
    <property type="evidence" value="ECO:0007669"/>
    <property type="project" value="UniProtKB-SubCell"/>
</dbReference>
<keyword evidence="6" id="KW-1185">Reference proteome</keyword>
<evidence type="ECO:0000313" key="6">
    <source>
        <dbReference type="Proteomes" id="UP001146351"/>
    </source>
</evidence>
<feature type="compositionally biased region" description="Basic and acidic residues" evidence="3">
    <location>
        <begin position="28"/>
        <end position="41"/>
    </location>
</feature>
<feature type="region of interest" description="Disordered" evidence="3">
    <location>
        <begin position="626"/>
        <end position="669"/>
    </location>
</feature>
<feature type="region of interest" description="Disordered" evidence="3">
    <location>
        <begin position="268"/>
        <end position="292"/>
    </location>
</feature>
<feature type="compositionally biased region" description="Basic and acidic residues" evidence="3">
    <location>
        <begin position="474"/>
        <end position="486"/>
    </location>
</feature>
<keyword evidence="2" id="KW-0539">Nucleus</keyword>
<evidence type="ECO:0000259" key="4">
    <source>
        <dbReference type="PROSITE" id="PS50196"/>
    </source>
</evidence>
<comment type="caution">
    <text evidence="5">The sequence shown here is derived from an EMBL/GenBank/DDBJ whole genome shotgun (WGS) entry which is preliminary data.</text>
</comment>
<feature type="compositionally biased region" description="Basic and acidic residues" evidence="3">
    <location>
        <begin position="64"/>
        <end position="73"/>
    </location>
</feature>
<feature type="region of interest" description="Disordered" evidence="3">
    <location>
        <begin position="439"/>
        <end position="524"/>
    </location>
</feature>
<feature type="compositionally biased region" description="Polar residues" evidence="3">
    <location>
        <begin position="17"/>
        <end position="26"/>
    </location>
</feature>
<sequence length="810" mass="85879">MASTSDKGLAKAAVTSGEAQSPPSDNDSGERPVRKQLKETTIESAPVDNNPDTPSADNGHSRKRSFEESRDDAQNPNDNSDGSRKRSRENTPEDTKVPQSVAVKDETKDESLDDLPDYVSDDEYPQQYLPSNPLATIYHSDAIYHSCSSGLGSLEDLLFYHGDPYGSPEINNSDEEVDFIALSNDQSVSAKEHVEVIVISDDESVSVIKTEEHQETREPHAQMDTGGHVDSYVYISSDEEAVGYFLTEEALASFEILRGLEERSMHKQKAVNQAASGDDGYASDGDEASSDGVGAVFDDIEAASHYEEVPSDGAEAASDEDETASNSDEAASDGDEQALDSHEHAFGSYIAAEAAYDRCTVAYQAYEAAENACEVAKMVFDTAKAEYEAILAAYEAASGVHGATTGNDPASADEPVSNAPINPLQAQDMEPLAAEIRENDDTNNQTQGEAKPIEGASSTTEGDDSKAPKKKRSREQLEEGAKKPEASEVTAQTVGPDGKTTEGEPEKKRHRDNSQERDTKTADAFAASAFANTSATSPFASLGKTANASSTSAFAASSLAAFAGSEKSPFGTLGAATNSSVFKPTTSGTSSFGPSAGTSGFGALGSGFAGVGGGFASASKPGGLTSFASSNAPTTSQAKPLGADESEGEESETGDEENATFEAEKTDDRFFEQTSTYSSSFLPRTILTSTVATGEEEEETAFSCKAKLFHFSQEWKERGIGTFKLNIRTGAEGKRTGRMIMRADGAGRVMLNSPIFKGMNYGDAKNQAPKSKQILLACTEEGRTVPLLLRTGNEAYATELYEIIGGLLEE</sequence>
<dbReference type="PROSITE" id="PS50196">
    <property type="entry name" value="RANBD1"/>
    <property type="match status" value="1"/>
</dbReference>
<dbReference type="InterPro" id="IPR045255">
    <property type="entry name" value="RanBP1-like"/>
</dbReference>
<evidence type="ECO:0000256" key="3">
    <source>
        <dbReference type="SAM" id="MobiDB-lite"/>
    </source>
</evidence>
<dbReference type="InterPro" id="IPR000156">
    <property type="entry name" value="Ran_bind_dom"/>
</dbReference>
<organism evidence="5 6">
    <name type="scientific">Penicillium capsulatum</name>
    <dbReference type="NCBI Taxonomy" id="69766"/>
    <lineage>
        <taxon>Eukaryota</taxon>
        <taxon>Fungi</taxon>
        <taxon>Dikarya</taxon>
        <taxon>Ascomycota</taxon>
        <taxon>Pezizomycotina</taxon>
        <taxon>Eurotiomycetes</taxon>
        <taxon>Eurotiomycetidae</taxon>
        <taxon>Eurotiales</taxon>
        <taxon>Aspergillaceae</taxon>
        <taxon>Penicillium</taxon>
    </lineage>
</organism>
<gene>
    <name evidence="5" type="ORF">N7492_005255</name>
</gene>
<feature type="compositionally biased region" description="Basic and acidic residues" evidence="3">
    <location>
        <begin position="499"/>
        <end position="521"/>
    </location>
</feature>
<feature type="region of interest" description="Disordered" evidence="3">
    <location>
        <begin position="1"/>
        <end position="127"/>
    </location>
</feature>
<accession>A0A9W9LQZ2</accession>
<evidence type="ECO:0000256" key="2">
    <source>
        <dbReference type="ARBA" id="ARBA00023242"/>
    </source>
</evidence>
<evidence type="ECO:0000313" key="5">
    <source>
        <dbReference type="EMBL" id="KAJ5172662.1"/>
    </source>
</evidence>
<dbReference type="Gene3D" id="2.30.29.30">
    <property type="entry name" value="Pleckstrin-homology domain (PH domain)/Phosphotyrosine-binding domain (PTB)"/>
    <property type="match status" value="1"/>
</dbReference>
<dbReference type="SMART" id="SM00160">
    <property type="entry name" value="RanBD"/>
    <property type="match status" value="1"/>
</dbReference>
<feature type="compositionally biased region" description="Basic and acidic residues" evidence="3">
    <location>
        <begin position="81"/>
        <end position="96"/>
    </location>
</feature>
<name>A0A9W9LQZ2_9EURO</name>
<protein>
    <recommendedName>
        <fullName evidence="4">RanBD1 domain-containing protein</fullName>
    </recommendedName>
</protein>
<feature type="compositionally biased region" description="Low complexity" evidence="3">
    <location>
        <begin position="274"/>
        <end position="283"/>
    </location>
</feature>
<dbReference type="AlphaFoldDB" id="A0A9W9LQZ2"/>
<dbReference type="Proteomes" id="UP001146351">
    <property type="component" value="Unassembled WGS sequence"/>
</dbReference>
<feature type="compositionally biased region" description="Acidic residues" evidence="3">
    <location>
        <begin position="111"/>
        <end position="124"/>
    </location>
</feature>
<dbReference type="OrthoDB" id="185618at2759"/>
<comment type="subcellular location">
    <subcellularLocation>
        <location evidence="1">Nucleus</location>
    </subcellularLocation>
</comment>
<dbReference type="SUPFAM" id="SSF50729">
    <property type="entry name" value="PH domain-like"/>
    <property type="match status" value="1"/>
</dbReference>
<feature type="domain" description="RanBD1" evidence="4">
    <location>
        <begin position="682"/>
        <end position="761"/>
    </location>
</feature>
<feature type="compositionally biased region" description="Acidic residues" evidence="3">
    <location>
        <begin position="644"/>
        <end position="659"/>
    </location>
</feature>
<dbReference type="EMBL" id="JAPQKO010000003">
    <property type="protein sequence ID" value="KAJ5172662.1"/>
    <property type="molecule type" value="Genomic_DNA"/>
</dbReference>
<proteinExistence type="predicted"/>
<feature type="region of interest" description="Disordered" evidence="3">
    <location>
        <begin position="308"/>
        <end position="338"/>
    </location>
</feature>
<evidence type="ECO:0000256" key="1">
    <source>
        <dbReference type="ARBA" id="ARBA00004123"/>
    </source>
</evidence>
<dbReference type="PANTHER" id="PTHR23138">
    <property type="entry name" value="RAN BINDING PROTEIN"/>
    <property type="match status" value="1"/>
</dbReference>